<evidence type="ECO:0000313" key="3">
    <source>
        <dbReference type="EMBL" id="AFL03448.1"/>
    </source>
</evidence>
<feature type="compositionally biased region" description="Low complexity" evidence="1">
    <location>
        <begin position="177"/>
        <end position="223"/>
    </location>
</feature>
<sequence>MTKYTCFRSMSACGIFMLLINLALACDSQCACNSSCGFAYNVTHVSGYEHSNVTLHTSISHSNISHMNVGYWIRYNYPVNSYTICTVSGNNVASTKHNGWFFECNGTSLTLHNLNADHTGSYLFKNLLGLMEHYTVTVLPIPQPPAPQVTTVTNCSLTFFSEHLWRNATTRIITTTTQSTSTTTTRTTKPTTTTHRTTAGRVSTPTPEESSTSTTTEESTTTTWPPGRPKFISKYSLNSRCMQRGRPGSSVRPYSSFSWCLCVRSGTLITDKAPSTDRHQVFLKKTRKRRRQKPRGLACTICSLRRKKSPQSTSCAVKSMFS</sequence>
<evidence type="ECO:0000259" key="2">
    <source>
        <dbReference type="Pfam" id="PF02440"/>
    </source>
</evidence>
<dbReference type="InterPro" id="IPR003471">
    <property type="entry name" value="Adeno_E3_CR1"/>
</dbReference>
<evidence type="ECO:0000256" key="1">
    <source>
        <dbReference type="SAM" id="MobiDB-lite"/>
    </source>
</evidence>
<evidence type="ECO:0000313" key="4">
    <source>
        <dbReference type="Proteomes" id="UP000101154"/>
    </source>
</evidence>
<dbReference type="EMBL" id="JQ795930">
    <property type="protein sequence ID" value="AFL03448.1"/>
    <property type="molecule type" value="Genomic_DNA"/>
</dbReference>
<reference evidence="3 4" key="1">
    <citation type="journal article" date="2012" name="J. Virol.">
        <title>Reevaluation of the Coding Potential and Proteomic Analysis of the BAC-Derived Rhesus Cytomegalovirus Strain 68-1.</title>
        <authorList>
            <person name="Malouli D."/>
            <person name="Nakayasu E.S."/>
            <person name="Viswanathan K."/>
            <person name="Camp D.G.II."/>
            <person name="Chang W.L."/>
            <person name="Barry P.A."/>
            <person name="Smith R.D."/>
            <person name="Fruh K."/>
        </authorList>
    </citation>
    <scope>NUCLEOTIDE SEQUENCE [LARGE SCALE GENOMIC DNA]</scope>
    <source>
        <strain evidence="3">68-1 BAC</strain>
    </source>
</reference>
<proteinExistence type="predicted"/>
<accession>I3WEY5</accession>
<dbReference type="Pfam" id="PF02440">
    <property type="entry name" value="Adeno_E3_CR1"/>
    <property type="match status" value="1"/>
</dbReference>
<dbReference type="PROSITE" id="PS51257">
    <property type="entry name" value="PROKAR_LIPOPROTEIN"/>
    <property type="match status" value="1"/>
</dbReference>
<feature type="region of interest" description="Disordered" evidence="1">
    <location>
        <begin position="177"/>
        <end position="229"/>
    </location>
</feature>
<name>I3WEY5_RHCM6</name>
<organismHost>
    <name type="scientific">Macaca mulatta</name>
    <name type="common">Rhesus macaque</name>
    <dbReference type="NCBI Taxonomy" id="9544"/>
</organismHost>
<dbReference type="SUPFAM" id="SSF48726">
    <property type="entry name" value="Immunoglobulin"/>
    <property type="match status" value="1"/>
</dbReference>
<dbReference type="InterPro" id="IPR036179">
    <property type="entry name" value="Ig-like_dom_sf"/>
</dbReference>
<protein>
    <submittedName>
        <fullName evidence="3">Rh13.1</fullName>
    </submittedName>
</protein>
<feature type="domain" description="Adenovirus E3 region protein CR1" evidence="2">
    <location>
        <begin position="46"/>
        <end position="140"/>
    </location>
</feature>
<dbReference type="Proteomes" id="UP000101154">
    <property type="component" value="Segment"/>
</dbReference>
<organism evidence="3 4">
    <name type="scientific">Rhesus cytomegalovirus (strain 68-1)</name>
    <name type="common">RhCMV</name>
    <dbReference type="NCBI Taxonomy" id="47929"/>
    <lineage>
        <taxon>Viruses</taxon>
        <taxon>Duplodnaviria</taxon>
        <taxon>Heunggongvirae</taxon>
        <taxon>Peploviricota</taxon>
        <taxon>Herviviricetes</taxon>
        <taxon>Herpesvirales</taxon>
        <taxon>Orthoherpesviridae</taxon>
        <taxon>Betaherpesvirinae</taxon>
        <taxon>Cytomegalovirus</taxon>
        <taxon>Cytomegalovirus macacinebeta3</taxon>
    </lineage>
</organism>